<keyword evidence="2" id="KW-1133">Transmembrane helix</keyword>
<evidence type="ECO:0000259" key="3">
    <source>
        <dbReference type="Pfam" id="PF13476"/>
    </source>
</evidence>
<feature type="transmembrane region" description="Helical" evidence="2">
    <location>
        <begin position="338"/>
        <end position="356"/>
    </location>
</feature>
<dbReference type="eggNOG" id="COG4717">
    <property type="taxonomic scope" value="Bacteria"/>
</dbReference>
<dbReference type="AlphaFoldDB" id="K8ZMT2"/>
<keyword evidence="2" id="KW-0472">Membrane</keyword>
<accession>K8ZMT2</accession>
<protein>
    <submittedName>
        <fullName evidence="4">DNA double-strand break repair Rad50 ATPase</fullName>
    </submittedName>
</protein>
<feature type="coiled-coil region" evidence="1">
    <location>
        <begin position="170"/>
        <end position="227"/>
    </location>
</feature>
<reference evidence="4 5" key="1">
    <citation type="journal article" date="2013" name="Genome Announc.">
        <title>Draft Genome Sequence of Catellicoccus marimammalium, a Novel Species Commonly Found in Gull Feces.</title>
        <authorList>
            <person name="Weigand M.R."/>
            <person name="Ryu H."/>
            <person name="Bozcek L."/>
            <person name="Konstantinidis K.T."/>
            <person name="Santo Domingo J.W."/>
        </authorList>
    </citation>
    <scope>NUCLEOTIDE SEQUENCE [LARGE SCALE GENOMIC DNA]</scope>
    <source>
        <strain evidence="4 5">M35/04/3</strain>
    </source>
</reference>
<evidence type="ECO:0000256" key="2">
    <source>
        <dbReference type="SAM" id="Phobius"/>
    </source>
</evidence>
<dbReference type="PANTHER" id="PTHR41259">
    <property type="entry name" value="DOUBLE-STRAND BREAK REPAIR RAD50 ATPASE, PUTATIVE-RELATED"/>
    <property type="match status" value="1"/>
</dbReference>
<dbReference type="GO" id="GO:0016887">
    <property type="term" value="F:ATP hydrolysis activity"/>
    <property type="evidence" value="ECO:0007669"/>
    <property type="project" value="InterPro"/>
</dbReference>
<sequence>MKIKEAYISQFKKWQQKKFIFSDHWTHITGENGAGKTTLYEFLFSILFGFKYLESSEYLQSDAGGYLIIEKEGIQYQVERYLHQHRGRATVIQLPERSIIGYEEVLQELLGVKVQEAKNIYMFDAMNVAQQKIHEADWQAYILSYAFSGSDQLFALEKKYQKEQKGYYKIRSQAGKIQQLQQEIQYLQRKIEEVEAKQPPIWLEQQALQVQQELRQLEREYSCAMRAEELTKVVQETELYLPYEETLIQVLQQLDTEESIPDHIDEKTFQQLVSHYQKMKQQRQKYQKIQKRYQQFAKVYSQWKEAQQAKIKKQKVFLFSGIFVTLIGFFLLLYRPTIWKGFFWIAWLICFIVLVLKQDNKIPNNQSFIQKASQLAGQNITDLSMADTYLVSLQKQRIACIDFSPFYPHLSLEGLSFKEKIIHIHQFLVEQKHWIELEKQKQQKTEIQNVDKIMASVPNFSFENNEQTIVFCKSVLKQVSEYSRHATELWKVSEQIPTDFSKREWEQKIENKKTEYREWMAQKEEQTSGKEMKLWYQEKSQKEAELYQELKSYQMLSLKLNWVRDMKEELEGNQLQLLLQKASYYLSKLIGKNIQVQFKDQKLVWKEKDQIYQLGQLSLGTKSQVITALRFAFILSQKEIEFPIFLDEAWAFYDEKRKERYFLLLQKISETRQIFTFAHEPLEMENIKMIQLEEE</sequence>
<gene>
    <name evidence="4" type="ORF">C683_0117</name>
</gene>
<dbReference type="Gene3D" id="3.40.50.300">
    <property type="entry name" value="P-loop containing nucleotide triphosphate hydrolases"/>
    <property type="match status" value="2"/>
</dbReference>
<dbReference type="eggNOG" id="COG1196">
    <property type="taxonomic scope" value="Bacteria"/>
</dbReference>
<evidence type="ECO:0000313" key="5">
    <source>
        <dbReference type="Proteomes" id="UP000016057"/>
    </source>
</evidence>
<dbReference type="SUPFAM" id="SSF52540">
    <property type="entry name" value="P-loop containing nucleoside triphosphate hydrolases"/>
    <property type="match status" value="1"/>
</dbReference>
<dbReference type="GO" id="GO:0006302">
    <property type="term" value="P:double-strand break repair"/>
    <property type="evidence" value="ECO:0007669"/>
    <property type="project" value="InterPro"/>
</dbReference>
<dbReference type="Proteomes" id="UP000016057">
    <property type="component" value="Unassembled WGS sequence"/>
</dbReference>
<keyword evidence="2" id="KW-0812">Transmembrane</keyword>
<feature type="domain" description="Rad50/SbcC-type AAA" evidence="3">
    <location>
        <begin position="8"/>
        <end position="220"/>
    </location>
</feature>
<comment type="caution">
    <text evidence="4">The sequence shown here is derived from an EMBL/GenBank/DDBJ whole genome shotgun (WGS) entry which is preliminary data.</text>
</comment>
<keyword evidence="1" id="KW-0175">Coiled coil</keyword>
<dbReference type="STRING" id="1234409.C683_0117"/>
<dbReference type="InterPro" id="IPR038729">
    <property type="entry name" value="Rad50/SbcC_AAA"/>
</dbReference>
<dbReference type="OrthoDB" id="9764467at2"/>
<evidence type="ECO:0000313" key="4">
    <source>
        <dbReference type="EMBL" id="EKU27858.1"/>
    </source>
</evidence>
<feature type="transmembrane region" description="Helical" evidence="2">
    <location>
        <begin position="316"/>
        <end position="332"/>
    </location>
</feature>
<dbReference type="PANTHER" id="PTHR41259:SF1">
    <property type="entry name" value="DOUBLE-STRAND BREAK REPAIR RAD50 ATPASE, PUTATIVE-RELATED"/>
    <property type="match status" value="1"/>
</dbReference>
<dbReference type="InterPro" id="IPR027417">
    <property type="entry name" value="P-loop_NTPase"/>
</dbReference>
<evidence type="ECO:0000256" key="1">
    <source>
        <dbReference type="SAM" id="Coils"/>
    </source>
</evidence>
<dbReference type="Pfam" id="PF13476">
    <property type="entry name" value="AAA_23"/>
    <property type="match status" value="1"/>
</dbReference>
<dbReference type="RefSeq" id="WP_009488283.1">
    <property type="nucleotide sequence ID" value="NZ_AMYT01000007.1"/>
</dbReference>
<proteinExistence type="predicted"/>
<organism evidence="4 5">
    <name type="scientific">Catellicoccus marimammalium M35/04/3</name>
    <dbReference type="NCBI Taxonomy" id="1234409"/>
    <lineage>
        <taxon>Bacteria</taxon>
        <taxon>Bacillati</taxon>
        <taxon>Bacillota</taxon>
        <taxon>Bacilli</taxon>
        <taxon>Lactobacillales</taxon>
        <taxon>Enterococcaceae</taxon>
        <taxon>Catellicoccus</taxon>
    </lineage>
</organism>
<dbReference type="EMBL" id="AMYT01000007">
    <property type="protein sequence ID" value="EKU27858.1"/>
    <property type="molecule type" value="Genomic_DNA"/>
</dbReference>
<keyword evidence="5" id="KW-1185">Reference proteome</keyword>
<name>K8ZMT2_9ENTE</name>